<reference evidence="1" key="1">
    <citation type="submission" date="2024-04" db="UniProtKB">
        <authorList>
            <consortium name="EnsemblMetazoa"/>
        </authorList>
    </citation>
    <scope>IDENTIFICATION</scope>
    <source>
        <strain evidence="1">EBRO</strain>
    </source>
</reference>
<dbReference type="Proteomes" id="UP000075880">
    <property type="component" value="Unassembled WGS sequence"/>
</dbReference>
<evidence type="ECO:0000313" key="1">
    <source>
        <dbReference type="EnsemblMetazoa" id="ENSAATROPP010712"/>
    </source>
</evidence>
<dbReference type="EnsemblMetazoa" id="ENSAATROPT011827">
    <property type="protein sequence ID" value="ENSAATROPP010712"/>
    <property type="gene ID" value="ENSAATROPG009627"/>
</dbReference>
<organism evidence="1 2">
    <name type="scientific">Anopheles atroparvus</name>
    <name type="common">European mosquito</name>
    <dbReference type="NCBI Taxonomy" id="41427"/>
    <lineage>
        <taxon>Eukaryota</taxon>
        <taxon>Metazoa</taxon>
        <taxon>Ecdysozoa</taxon>
        <taxon>Arthropoda</taxon>
        <taxon>Hexapoda</taxon>
        <taxon>Insecta</taxon>
        <taxon>Pterygota</taxon>
        <taxon>Neoptera</taxon>
        <taxon>Endopterygota</taxon>
        <taxon>Diptera</taxon>
        <taxon>Nematocera</taxon>
        <taxon>Culicoidea</taxon>
        <taxon>Culicidae</taxon>
        <taxon>Anophelinae</taxon>
        <taxon>Anopheles</taxon>
    </lineage>
</organism>
<accession>A0AAG5DHM0</accession>
<evidence type="ECO:0000313" key="2">
    <source>
        <dbReference type="Proteomes" id="UP000075880"/>
    </source>
</evidence>
<proteinExistence type="predicted"/>
<dbReference type="AlphaFoldDB" id="A0AAG5DHM0"/>
<sequence>MVPGAAAIVAPAPRADTRVEPGIAATVVADNLEALAVDDSGAGFVVLLLGDPHGLEGRQRGQDGSTDPDGVLALWGSDDLDLDGGRGQGSDFLLHTIGNTRVHGGTTGQDTVSVQILTDVHIATHDRAVDGLVNAS</sequence>
<protein>
    <submittedName>
        <fullName evidence="1">Uncharacterized protein</fullName>
    </submittedName>
</protein>
<keyword evidence="2" id="KW-1185">Reference proteome</keyword>
<name>A0AAG5DHM0_ANOAO</name>